<dbReference type="EMBL" id="JACASE010000005">
    <property type="protein sequence ID" value="KAF6468107.1"/>
    <property type="molecule type" value="Genomic_DNA"/>
</dbReference>
<protein>
    <submittedName>
        <fullName evidence="1">Transport and golgi organization 2-like protein</fullName>
    </submittedName>
</protein>
<keyword evidence="2" id="KW-1185">Reference proteome</keyword>
<evidence type="ECO:0000313" key="1">
    <source>
        <dbReference type="EMBL" id="KAF6468107.1"/>
    </source>
</evidence>
<accession>A0A7J8H759</accession>
<dbReference type="GO" id="GO:0009306">
    <property type="term" value="P:protein secretion"/>
    <property type="evidence" value="ECO:0007669"/>
    <property type="project" value="TreeGrafter"/>
</dbReference>
<dbReference type="InterPro" id="IPR008551">
    <property type="entry name" value="TANGO2"/>
</dbReference>
<comment type="caution">
    <text evidence="1">The sequence shown here is derived from an EMBL/GenBank/DDBJ whole genome shotgun (WGS) entry which is preliminary data.</text>
</comment>
<proteinExistence type="predicted"/>
<dbReference type="PANTHER" id="PTHR17985">
    <property type="entry name" value="SER/THR-RICH PROTEIN T10 IN DGCR REGION"/>
    <property type="match status" value="1"/>
</dbReference>
<evidence type="ECO:0000313" key="2">
    <source>
        <dbReference type="Proteomes" id="UP000593571"/>
    </source>
</evidence>
<sequence length="214" mass="24356">MCIIFFKFDPRPTSKNVYRLILAANRDEFYHRPSKLADFWGNNNEILSGLDMEEGKEGGTWLGISTRGKLAAITNYLQPKLDLEARGRGTYGLSNALLETPWRKLCFGKQLFLEAVEQCQGLPKEVLITQLLDVLNNEEAQLPDPAIEDQGREYVQAFLSKYSAVCVRCPDYGTRTNTVILVDADGHVTFTERSMLDKDPSRWETSTHEFRLQS</sequence>
<organism evidence="1 2">
    <name type="scientific">Rousettus aegyptiacus</name>
    <name type="common">Egyptian fruit bat</name>
    <name type="synonym">Pteropus aegyptiacus</name>
    <dbReference type="NCBI Taxonomy" id="9407"/>
    <lineage>
        <taxon>Eukaryota</taxon>
        <taxon>Metazoa</taxon>
        <taxon>Chordata</taxon>
        <taxon>Craniata</taxon>
        <taxon>Vertebrata</taxon>
        <taxon>Euteleostomi</taxon>
        <taxon>Mammalia</taxon>
        <taxon>Eutheria</taxon>
        <taxon>Laurasiatheria</taxon>
        <taxon>Chiroptera</taxon>
        <taxon>Yinpterochiroptera</taxon>
        <taxon>Pteropodoidea</taxon>
        <taxon>Pteropodidae</taxon>
        <taxon>Rousettinae</taxon>
        <taxon>Rousettus</taxon>
    </lineage>
</organism>
<dbReference type="Pfam" id="PF05742">
    <property type="entry name" value="TANGO2"/>
    <property type="match status" value="1"/>
</dbReference>
<dbReference type="AlphaFoldDB" id="A0A7J8H759"/>
<dbReference type="Proteomes" id="UP000593571">
    <property type="component" value="Unassembled WGS sequence"/>
</dbReference>
<reference evidence="1 2" key="1">
    <citation type="journal article" date="2020" name="Nature">
        <title>Six reference-quality genomes reveal evolution of bat adaptations.</title>
        <authorList>
            <person name="Jebb D."/>
            <person name="Huang Z."/>
            <person name="Pippel M."/>
            <person name="Hughes G.M."/>
            <person name="Lavrichenko K."/>
            <person name="Devanna P."/>
            <person name="Winkler S."/>
            <person name="Jermiin L.S."/>
            <person name="Skirmuntt E.C."/>
            <person name="Katzourakis A."/>
            <person name="Burkitt-Gray L."/>
            <person name="Ray D.A."/>
            <person name="Sullivan K.A.M."/>
            <person name="Roscito J.G."/>
            <person name="Kirilenko B.M."/>
            <person name="Davalos L.M."/>
            <person name="Corthals A.P."/>
            <person name="Power M.L."/>
            <person name="Jones G."/>
            <person name="Ransome R.D."/>
            <person name="Dechmann D.K.N."/>
            <person name="Locatelli A.G."/>
            <person name="Puechmaille S.J."/>
            <person name="Fedrigo O."/>
            <person name="Jarvis E.D."/>
            <person name="Hiller M."/>
            <person name="Vernes S.C."/>
            <person name="Myers E.W."/>
            <person name="Teeling E.C."/>
        </authorList>
    </citation>
    <scope>NUCLEOTIDE SEQUENCE [LARGE SCALE GENOMIC DNA]</scope>
    <source>
        <strain evidence="1">MRouAeg1</strain>
        <tissue evidence="1">Muscle</tissue>
    </source>
</reference>
<gene>
    <name evidence="1" type="ORF">HJG63_018869</name>
</gene>
<dbReference type="GO" id="GO:0007030">
    <property type="term" value="P:Golgi organization"/>
    <property type="evidence" value="ECO:0007669"/>
    <property type="project" value="TreeGrafter"/>
</dbReference>
<dbReference type="GO" id="GO:0005794">
    <property type="term" value="C:Golgi apparatus"/>
    <property type="evidence" value="ECO:0007669"/>
    <property type="project" value="TreeGrafter"/>
</dbReference>
<dbReference type="PANTHER" id="PTHR17985:SF8">
    <property type="entry name" value="TRANSPORT AND GOLGI ORGANIZATION PROTEIN 2 HOMOLOG"/>
    <property type="match status" value="1"/>
</dbReference>
<name>A0A7J8H759_ROUAE</name>